<comment type="caution">
    <text evidence="5">The sequence shown here is derived from an EMBL/GenBank/DDBJ whole genome shotgun (WGS) entry which is preliminary data.</text>
</comment>
<dbReference type="Proteomes" id="UP001499882">
    <property type="component" value="Unassembled WGS sequence"/>
</dbReference>
<dbReference type="InterPro" id="IPR017871">
    <property type="entry name" value="ABC_transporter-like_CS"/>
</dbReference>
<dbReference type="SUPFAM" id="SSF52540">
    <property type="entry name" value="P-loop containing nucleoside triphosphate hydrolases"/>
    <property type="match status" value="1"/>
</dbReference>
<dbReference type="Pfam" id="PF00005">
    <property type="entry name" value="ABC_tran"/>
    <property type="match status" value="1"/>
</dbReference>
<evidence type="ECO:0000313" key="6">
    <source>
        <dbReference type="Proteomes" id="UP001499882"/>
    </source>
</evidence>
<dbReference type="PROSITE" id="PS50893">
    <property type="entry name" value="ABC_TRANSPORTER_2"/>
    <property type="match status" value="1"/>
</dbReference>
<keyword evidence="2" id="KW-0547">Nucleotide-binding</keyword>
<feature type="domain" description="ABC transporter" evidence="4">
    <location>
        <begin position="14"/>
        <end position="218"/>
    </location>
</feature>
<dbReference type="CDD" id="cd03230">
    <property type="entry name" value="ABC_DR_subfamily_A"/>
    <property type="match status" value="1"/>
</dbReference>
<organism evidence="5 6">
    <name type="scientific">Nocardioides endophyticus</name>
    <dbReference type="NCBI Taxonomy" id="1353775"/>
    <lineage>
        <taxon>Bacteria</taxon>
        <taxon>Bacillati</taxon>
        <taxon>Actinomycetota</taxon>
        <taxon>Actinomycetes</taxon>
        <taxon>Propionibacteriales</taxon>
        <taxon>Nocardioidaceae</taxon>
        <taxon>Nocardioides</taxon>
    </lineage>
</organism>
<dbReference type="RefSeq" id="WP_345528132.1">
    <property type="nucleotide sequence ID" value="NZ_BAABKN010000023.1"/>
</dbReference>
<dbReference type="SMART" id="SM00382">
    <property type="entry name" value="AAA"/>
    <property type="match status" value="1"/>
</dbReference>
<evidence type="ECO:0000256" key="1">
    <source>
        <dbReference type="ARBA" id="ARBA00022448"/>
    </source>
</evidence>
<accession>A0ABP8Z5D1</accession>
<keyword evidence="3 5" id="KW-0067">ATP-binding</keyword>
<name>A0ABP8Z5D1_9ACTN</name>
<evidence type="ECO:0000313" key="5">
    <source>
        <dbReference type="EMBL" id="GAA4746893.1"/>
    </source>
</evidence>
<keyword evidence="1" id="KW-0813">Transport</keyword>
<dbReference type="PANTHER" id="PTHR42939:SF1">
    <property type="entry name" value="ABC TRANSPORTER ATP-BINDING PROTEIN ALBC-RELATED"/>
    <property type="match status" value="1"/>
</dbReference>
<evidence type="ECO:0000256" key="2">
    <source>
        <dbReference type="ARBA" id="ARBA00022741"/>
    </source>
</evidence>
<dbReference type="InterPro" id="IPR003439">
    <property type="entry name" value="ABC_transporter-like_ATP-bd"/>
</dbReference>
<dbReference type="Gene3D" id="3.40.50.300">
    <property type="entry name" value="P-loop containing nucleotide triphosphate hydrolases"/>
    <property type="match status" value="1"/>
</dbReference>
<protein>
    <submittedName>
        <fullName evidence="5">ABC transporter ATP-binding protein</fullName>
    </submittedName>
</protein>
<dbReference type="PANTHER" id="PTHR42939">
    <property type="entry name" value="ABC TRANSPORTER ATP-BINDING PROTEIN ALBC-RELATED"/>
    <property type="match status" value="1"/>
</dbReference>
<dbReference type="InterPro" id="IPR003593">
    <property type="entry name" value="AAA+_ATPase"/>
</dbReference>
<evidence type="ECO:0000256" key="3">
    <source>
        <dbReference type="ARBA" id="ARBA00022840"/>
    </source>
</evidence>
<reference evidence="6" key="1">
    <citation type="journal article" date="2019" name="Int. J. Syst. Evol. Microbiol.">
        <title>The Global Catalogue of Microorganisms (GCM) 10K type strain sequencing project: providing services to taxonomists for standard genome sequencing and annotation.</title>
        <authorList>
            <consortium name="The Broad Institute Genomics Platform"/>
            <consortium name="The Broad Institute Genome Sequencing Center for Infectious Disease"/>
            <person name="Wu L."/>
            <person name="Ma J."/>
        </authorList>
    </citation>
    <scope>NUCLEOTIDE SEQUENCE [LARGE SCALE GENOMIC DNA]</scope>
    <source>
        <strain evidence="6">JCM 18532</strain>
    </source>
</reference>
<dbReference type="InterPro" id="IPR027417">
    <property type="entry name" value="P-loop_NTPase"/>
</dbReference>
<dbReference type="GO" id="GO:0005524">
    <property type="term" value="F:ATP binding"/>
    <property type="evidence" value="ECO:0007669"/>
    <property type="project" value="UniProtKB-KW"/>
</dbReference>
<proteinExistence type="predicted"/>
<dbReference type="PROSITE" id="PS00211">
    <property type="entry name" value="ABC_TRANSPORTER_1"/>
    <property type="match status" value="1"/>
</dbReference>
<dbReference type="EMBL" id="BAABKN010000023">
    <property type="protein sequence ID" value="GAA4746893.1"/>
    <property type="molecule type" value="Genomic_DNA"/>
</dbReference>
<keyword evidence="6" id="KW-1185">Reference proteome</keyword>
<evidence type="ECO:0000259" key="4">
    <source>
        <dbReference type="PROSITE" id="PS50893"/>
    </source>
</evidence>
<dbReference type="InterPro" id="IPR051782">
    <property type="entry name" value="ABC_Transporter_VariousFunc"/>
</dbReference>
<gene>
    <name evidence="5" type="ORF">GCM10023350_34540</name>
</gene>
<sequence length="220" mass="23604">MSKPAKPSKTPPLLRVRGLTKKFGDIEVLSGVDLTVTAGRALALRGRNGAGKSTLLRCVTGVDAPTAGSVELDGEPVDERSVAVRRDLAIVLDDMDFFPDLSVIEHLDLFARAHGVPDAEALVDAVVEEVRLTAQAAQLPGTLSSGQKRRLALASAFVRPRRLLVLDEPEARLDQAGLEWLTERLLKEKADGLGILLASHDPDLVKAVADRVLDLDELSP</sequence>